<protein>
    <submittedName>
        <fullName evidence="3">Polyphosphate kinase 2 family protein</fullName>
    </submittedName>
</protein>
<feature type="compositionally biased region" description="Basic and acidic residues" evidence="1">
    <location>
        <begin position="17"/>
        <end position="31"/>
    </location>
</feature>
<organism evidence="3 4">
    <name type="scientific">Phaeovibrio sulfidiphilus</name>
    <dbReference type="NCBI Taxonomy" id="1220600"/>
    <lineage>
        <taxon>Bacteria</taxon>
        <taxon>Pseudomonadati</taxon>
        <taxon>Pseudomonadota</taxon>
        <taxon>Alphaproteobacteria</taxon>
        <taxon>Rhodospirillales</taxon>
        <taxon>Rhodospirillaceae</taxon>
        <taxon>Phaeovibrio</taxon>
    </lineage>
</organism>
<dbReference type="RefSeq" id="WP_192534830.1">
    <property type="nucleotide sequence ID" value="NZ_JACZHT010000007.1"/>
</dbReference>
<keyword evidence="4" id="KW-1185">Reference proteome</keyword>
<reference evidence="3" key="1">
    <citation type="submission" date="2020-10" db="EMBL/GenBank/DDBJ databases">
        <title>Genome sequence of the unusual species of purple photosynthetic bacteria, Phaeovibrio sulfidiphilus DSM 23193, type strain.</title>
        <authorList>
            <person name="Kyndt J.A."/>
            <person name="Meyer T.E."/>
        </authorList>
    </citation>
    <scope>NUCLEOTIDE SEQUENCE</scope>
    <source>
        <strain evidence="3">DSM 23193</strain>
    </source>
</reference>
<keyword evidence="3" id="KW-0808">Transferase</keyword>
<dbReference type="PANTHER" id="PTHR34383">
    <property type="entry name" value="POLYPHOSPHATE:AMP PHOSPHOTRANSFERASE-RELATED"/>
    <property type="match status" value="1"/>
</dbReference>
<name>A0A8J7CF05_9PROT</name>
<dbReference type="Pfam" id="PF03976">
    <property type="entry name" value="PPK2"/>
    <property type="match status" value="1"/>
</dbReference>
<dbReference type="InterPro" id="IPR022488">
    <property type="entry name" value="PPK2-related"/>
</dbReference>
<dbReference type="NCBIfam" id="TIGR03709">
    <property type="entry name" value="PPK2_rel_1"/>
    <property type="match status" value="1"/>
</dbReference>
<dbReference type="SUPFAM" id="SSF52540">
    <property type="entry name" value="P-loop containing nucleoside triphosphate hydrolases"/>
    <property type="match status" value="1"/>
</dbReference>
<dbReference type="EMBL" id="JACZHT010000007">
    <property type="protein sequence ID" value="MBE1237819.1"/>
    <property type="molecule type" value="Genomic_DNA"/>
</dbReference>
<comment type="caution">
    <text evidence="3">The sequence shown here is derived from an EMBL/GenBank/DDBJ whole genome shotgun (WGS) entry which is preliminary data.</text>
</comment>
<proteinExistence type="predicted"/>
<evidence type="ECO:0000313" key="4">
    <source>
        <dbReference type="Proteomes" id="UP000631034"/>
    </source>
</evidence>
<accession>A0A8J7CF05</accession>
<dbReference type="GO" id="GO:0016301">
    <property type="term" value="F:kinase activity"/>
    <property type="evidence" value="ECO:0007669"/>
    <property type="project" value="UniProtKB-KW"/>
</dbReference>
<dbReference type="Proteomes" id="UP000631034">
    <property type="component" value="Unassembled WGS sequence"/>
</dbReference>
<dbReference type="InterPro" id="IPR027417">
    <property type="entry name" value="P-loop_NTPase"/>
</dbReference>
<gene>
    <name evidence="3" type="ORF">IHV25_09185</name>
</gene>
<dbReference type="AlphaFoldDB" id="A0A8J7CF05"/>
<evidence type="ECO:0000256" key="1">
    <source>
        <dbReference type="SAM" id="MobiDB-lite"/>
    </source>
</evidence>
<dbReference type="GO" id="GO:0006797">
    <property type="term" value="P:polyphosphate metabolic process"/>
    <property type="evidence" value="ECO:0007669"/>
    <property type="project" value="InterPro"/>
</dbReference>
<keyword evidence="3" id="KW-0418">Kinase</keyword>
<dbReference type="Gene3D" id="3.40.50.300">
    <property type="entry name" value="P-loop containing nucleotide triphosphate hydrolases"/>
    <property type="match status" value="1"/>
</dbReference>
<feature type="domain" description="Polyphosphate kinase-2-related" evidence="2">
    <location>
        <begin position="65"/>
        <end position="292"/>
    </location>
</feature>
<feature type="region of interest" description="Disordered" evidence="1">
    <location>
        <begin position="1"/>
        <end position="71"/>
    </location>
</feature>
<evidence type="ECO:0000313" key="3">
    <source>
        <dbReference type="EMBL" id="MBE1237819.1"/>
    </source>
</evidence>
<dbReference type="GO" id="GO:0016776">
    <property type="term" value="F:phosphotransferase activity, phosphate group as acceptor"/>
    <property type="evidence" value="ECO:0007669"/>
    <property type="project" value="InterPro"/>
</dbReference>
<dbReference type="InterPro" id="IPR022300">
    <property type="entry name" value="PPK2-rel_1"/>
</dbReference>
<dbReference type="PANTHER" id="PTHR34383:SF3">
    <property type="entry name" value="POLYPHOSPHATE:AMP PHOSPHOTRANSFERASE"/>
    <property type="match status" value="1"/>
</dbReference>
<evidence type="ECO:0000259" key="2">
    <source>
        <dbReference type="Pfam" id="PF03976"/>
    </source>
</evidence>
<sequence>MKTEKGAGHTDGPNTAEDPHGTRAHDTDGPHRLARFRITAGDGFRLADHDPDDTDGAPDNGSGSRERMEDRVRTLAKLQEKLFAHGRWGVLVLFQAMDAGGKDSCIKHIFSGVNPQGCQVVSFKTPSANEVRHDFLWRCVRALPERGHIGVFNRSFYEDVLIARVHPETLEAWNLPADCTGPDIWEHRYRDIVHLEHYLARNGTLVLKFFLHISRDEQRKRLLARLEDPDKHWKFAWSDLQERTRWDDYQSAYEDMIRATATPVAPWHVVPANSKRFARSVVMDVIIGALERLDLRTPEPDAAMRKLMARAEQLLKNDEDPGPGDGVPS</sequence>